<dbReference type="Proteomes" id="UP000315399">
    <property type="component" value="Unassembled WGS sequence"/>
</dbReference>
<dbReference type="InterPro" id="IPR005807">
    <property type="entry name" value="SecE_bac"/>
</dbReference>
<feature type="transmembrane region" description="Helical" evidence="9">
    <location>
        <begin position="30"/>
        <end position="51"/>
    </location>
</feature>
<dbReference type="Gene3D" id="1.20.5.1030">
    <property type="entry name" value="Preprotein translocase secy subunit"/>
    <property type="match status" value="1"/>
</dbReference>
<dbReference type="InterPro" id="IPR038379">
    <property type="entry name" value="SecE_sf"/>
</dbReference>
<comment type="caution">
    <text evidence="10">The sequence shown here is derived from an EMBL/GenBank/DDBJ whole genome shotgun (WGS) entry which is preliminary data.</text>
</comment>
<reference evidence="10 11" key="1">
    <citation type="journal article" date="2019" name="Nat. Microbiol.">
        <title>Expanding anaerobic alkane metabolism in the domain of Archaea.</title>
        <authorList>
            <person name="Wang Y."/>
            <person name="Wegener G."/>
            <person name="Hou J."/>
            <person name="Wang F."/>
            <person name="Xiao X."/>
        </authorList>
    </citation>
    <scope>NUCLEOTIDE SEQUENCE [LARGE SCALE GENOMIC DNA]</scope>
    <source>
        <strain evidence="10">WYZ-LMO10</strain>
    </source>
</reference>
<evidence type="ECO:0000256" key="4">
    <source>
        <dbReference type="ARBA" id="ARBA00022692"/>
    </source>
</evidence>
<evidence type="ECO:0000313" key="10">
    <source>
        <dbReference type="EMBL" id="TDA36764.1"/>
    </source>
</evidence>
<evidence type="ECO:0000256" key="7">
    <source>
        <dbReference type="ARBA" id="ARBA00023010"/>
    </source>
</evidence>
<dbReference type="Pfam" id="PF00584">
    <property type="entry name" value="SecE"/>
    <property type="match status" value="1"/>
</dbReference>
<evidence type="ECO:0000313" key="11">
    <source>
        <dbReference type="Proteomes" id="UP000315399"/>
    </source>
</evidence>
<sequence>MKERLEKLIQFFREVRAELRRVTWPTRRETLGATSVVLVLVMIMSFFLGLVDVGLHELMRMILH</sequence>
<dbReference type="PROSITE" id="PS01067">
    <property type="entry name" value="SECE_SEC61G"/>
    <property type="match status" value="1"/>
</dbReference>
<dbReference type="InterPro" id="IPR001901">
    <property type="entry name" value="Translocase_SecE/Sec61-g"/>
</dbReference>
<evidence type="ECO:0000256" key="6">
    <source>
        <dbReference type="ARBA" id="ARBA00022989"/>
    </source>
</evidence>
<dbReference type="PANTHER" id="PTHR33910">
    <property type="entry name" value="PROTEIN TRANSLOCASE SUBUNIT SECE"/>
    <property type="match status" value="1"/>
</dbReference>
<keyword evidence="8 9" id="KW-0472">Membrane</keyword>
<keyword evidence="2 9" id="KW-0813">Transport</keyword>
<comment type="subunit">
    <text evidence="9">Component of the Sec protein translocase complex. Heterotrimer consisting of SecY (alpha), SecG (beta) and SecE (gamma) subunits. The heterotrimers can form oligomers, although 1 heterotrimer is thought to be able to translocate proteins. Interacts with the ribosome. May interact with SecDF, and other proteins may be involved.</text>
</comment>
<dbReference type="EMBL" id="QNVH01000102">
    <property type="protein sequence ID" value="TDA36764.1"/>
    <property type="molecule type" value="Genomic_DNA"/>
</dbReference>
<dbReference type="GO" id="GO:0006605">
    <property type="term" value="P:protein targeting"/>
    <property type="evidence" value="ECO:0007669"/>
    <property type="project" value="UniProtKB-UniRule"/>
</dbReference>
<protein>
    <recommendedName>
        <fullName evidence="9">Protein translocase subunit SecE</fullName>
    </recommendedName>
    <alternativeName>
        <fullName evidence="9">Protein transport protein Sec61 gamma subunit homolog</fullName>
    </alternativeName>
</protein>
<dbReference type="GO" id="GO:0008320">
    <property type="term" value="F:protein transmembrane transporter activity"/>
    <property type="evidence" value="ECO:0007669"/>
    <property type="project" value="UniProtKB-UniRule"/>
</dbReference>
<keyword evidence="7 9" id="KW-0811">Translocation</keyword>
<evidence type="ECO:0000256" key="2">
    <source>
        <dbReference type="ARBA" id="ARBA00022448"/>
    </source>
</evidence>
<evidence type="ECO:0000256" key="1">
    <source>
        <dbReference type="ARBA" id="ARBA00004370"/>
    </source>
</evidence>
<evidence type="ECO:0000256" key="8">
    <source>
        <dbReference type="ARBA" id="ARBA00023136"/>
    </source>
</evidence>
<accession>A0A523B7E6</accession>
<evidence type="ECO:0000256" key="3">
    <source>
        <dbReference type="ARBA" id="ARBA00022475"/>
    </source>
</evidence>
<keyword evidence="4 9" id="KW-0812">Transmembrane</keyword>
<comment type="similarity">
    <text evidence="9">Belongs to the SecE/SEC61-gamma family.</text>
</comment>
<keyword evidence="6 9" id="KW-1133">Transmembrane helix</keyword>
<dbReference type="AlphaFoldDB" id="A0A523B7E6"/>
<dbReference type="PANTHER" id="PTHR33910:SF1">
    <property type="entry name" value="PROTEIN TRANSLOCASE SUBUNIT SECE"/>
    <property type="match status" value="1"/>
</dbReference>
<proteinExistence type="inferred from homology"/>
<name>A0A523B7E6_9CREN</name>
<organism evidence="10 11">
    <name type="scientific">Thermoproteota archaeon</name>
    <dbReference type="NCBI Taxonomy" id="2056631"/>
    <lineage>
        <taxon>Archaea</taxon>
        <taxon>Thermoproteota</taxon>
    </lineage>
</organism>
<gene>
    <name evidence="9" type="primary">secE</name>
    <name evidence="10" type="ORF">DSO08_06475</name>
</gene>
<evidence type="ECO:0000256" key="5">
    <source>
        <dbReference type="ARBA" id="ARBA00022927"/>
    </source>
</evidence>
<dbReference type="HAMAP" id="MF_00422">
    <property type="entry name" value="SecE"/>
    <property type="match status" value="1"/>
</dbReference>
<comment type="subcellular location">
    <subcellularLocation>
        <location evidence="9">Cell membrane</location>
        <topology evidence="9">Single-pass membrane protein</topology>
    </subcellularLocation>
    <subcellularLocation>
        <location evidence="1">Membrane</location>
    </subcellularLocation>
</comment>
<dbReference type="GO" id="GO:0005886">
    <property type="term" value="C:plasma membrane"/>
    <property type="evidence" value="ECO:0007669"/>
    <property type="project" value="UniProtKB-SubCell"/>
</dbReference>
<keyword evidence="3 9" id="KW-1003">Cell membrane</keyword>
<dbReference type="NCBIfam" id="TIGR00964">
    <property type="entry name" value="secE_bact"/>
    <property type="match status" value="1"/>
</dbReference>
<evidence type="ECO:0000256" key="9">
    <source>
        <dbReference type="HAMAP-Rule" id="MF_00422"/>
    </source>
</evidence>
<comment type="function">
    <text evidence="9">Essential subunit of the Sec protein translocation channel SecYEG. Clamps together the 2 halves of SecY. May contact the channel plug during translocation.</text>
</comment>
<keyword evidence="5 9" id="KW-0653">Protein transport</keyword>
<dbReference type="GO" id="GO:0065002">
    <property type="term" value="P:intracellular protein transmembrane transport"/>
    <property type="evidence" value="ECO:0007669"/>
    <property type="project" value="UniProtKB-UniRule"/>
</dbReference>
<dbReference type="GO" id="GO:0009306">
    <property type="term" value="P:protein secretion"/>
    <property type="evidence" value="ECO:0007669"/>
    <property type="project" value="UniProtKB-UniRule"/>
</dbReference>